<dbReference type="PANTHER" id="PTHR43133:SF46">
    <property type="entry name" value="RNA POLYMERASE SIGMA-70 FACTOR ECF SUBFAMILY"/>
    <property type="match status" value="1"/>
</dbReference>
<dbReference type="GO" id="GO:0006352">
    <property type="term" value="P:DNA-templated transcription initiation"/>
    <property type="evidence" value="ECO:0007669"/>
    <property type="project" value="InterPro"/>
</dbReference>
<dbReference type="InterPro" id="IPR013325">
    <property type="entry name" value="RNA_pol_sigma_r2"/>
</dbReference>
<dbReference type="Pfam" id="PF04542">
    <property type="entry name" value="Sigma70_r2"/>
    <property type="match status" value="1"/>
</dbReference>
<dbReference type="GO" id="GO:0003677">
    <property type="term" value="F:DNA binding"/>
    <property type="evidence" value="ECO:0007669"/>
    <property type="project" value="InterPro"/>
</dbReference>
<evidence type="ECO:0000313" key="8">
    <source>
        <dbReference type="Proteomes" id="UP000005113"/>
    </source>
</evidence>
<evidence type="ECO:0000313" key="7">
    <source>
        <dbReference type="EMBL" id="EJF54038.1"/>
    </source>
</evidence>
<evidence type="ECO:0000256" key="4">
    <source>
        <dbReference type="ARBA" id="ARBA00023163"/>
    </source>
</evidence>
<keyword evidence="2" id="KW-0805">Transcription regulation</keyword>
<dbReference type="InterPro" id="IPR013249">
    <property type="entry name" value="RNA_pol_sigma70_r4_t2"/>
</dbReference>
<evidence type="ECO:0000259" key="5">
    <source>
        <dbReference type="Pfam" id="PF04542"/>
    </source>
</evidence>
<dbReference type="Pfam" id="PF08281">
    <property type="entry name" value="Sigma70_r4_2"/>
    <property type="match status" value="1"/>
</dbReference>
<sequence>MRYSNKSTDKELIQGCRKGDRLAQKHLYEKYYGRMYGIAMRYTKNQEEALDILNTSFLKVFTSLDKYKDSNNLAGWIAKIVFNSAIDHVRRNTKYKQVINYNIERDGAVHNGSLQQLQAEDLFRLIHRLPNASRSVFNLYVVDGYKHKEIAEMLGISVGTSKWHLANARKELRSLLEQQKRYETAR</sequence>
<dbReference type="Gene3D" id="1.10.1740.10">
    <property type="match status" value="1"/>
</dbReference>
<evidence type="ECO:0000256" key="3">
    <source>
        <dbReference type="ARBA" id="ARBA00023082"/>
    </source>
</evidence>
<evidence type="ECO:0000259" key="6">
    <source>
        <dbReference type="Pfam" id="PF08281"/>
    </source>
</evidence>
<dbReference type="InterPro" id="IPR007627">
    <property type="entry name" value="RNA_pol_sigma70_r2"/>
</dbReference>
<dbReference type="SUPFAM" id="SSF88659">
    <property type="entry name" value="Sigma3 and sigma4 domains of RNA polymerase sigma factors"/>
    <property type="match status" value="1"/>
</dbReference>
<dbReference type="HOGENOM" id="CLU_047691_3_2_10"/>
<evidence type="ECO:0000256" key="1">
    <source>
        <dbReference type="ARBA" id="ARBA00010641"/>
    </source>
</evidence>
<dbReference type="CDD" id="cd06171">
    <property type="entry name" value="Sigma70_r4"/>
    <property type="match status" value="1"/>
</dbReference>
<dbReference type="SUPFAM" id="SSF88946">
    <property type="entry name" value="Sigma2 domain of RNA polymerase sigma factors"/>
    <property type="match status" value="1"/>
</dbReference>
<feature type="domain" description="RNA polymerase sigma-70 region 2" evidence="5">
    <location>
        <begin position="27"/>
        <end position="94"/>
    </location>
</feature>
<dbReference type="GO" id="GO:0016987">
    <property type="term" value="F:sigma factor activity"/>
    <property type="evidence" value="ECO:0007669"/>
    <property type="project" value="UniProtKB-KW"/>
</dbReference>
<dbReference type="InterPro" id="IPR039425">
    <property type="entry name" value="RNA_pol_sigma-70-like"/>
</dbReference>
<accession>J1I6M1</accession>
<dbReference type="EMBL" id="JH719942">
    <property type="protein sequence ID" value="EJF54038.1"/>
    <property type="molecule type" value="Genomic_DNA"/>
</dbReference>
<comment type="similarity">
    <text evidence="1">Belongs to the sigma-70 factor family. ECF subfamily.</text>
</comment>
<dbReference type="Gene3D" id="1.10.10.10">
    <property type="entry name" value="Winged helix-like DNA-binding domain superfamily/Winged helix DNA-binding domain"/>
    <property type="match status" value="1"/>
</dbReference>
<name>J1I6M1_9BACT</name>
<dbReference type="PANTHER" id="PTHR43133">
    <property type="entry name" value="RNA POLYMERASE ECF-TYPE SIGMA FACTO"/>
    <property type="match status" value="1"/>
</dbReference>
<dbReference type="AlphaFoldDB" id="J1I6M1"/>
<evidence type="ECO:0000256" key="2">
    <source>
        <dbReference type="ARBA" id="ARBA00023015"/>
    </source>
</evidence>
<organism evidence="7 8">
    <name type="scientific">Saprospira grandis DSM 2844</name>
    <dbReference type="NCBI Taxonomy" id="694433"/>
    <lineage>
        <taxon>Bacteria</taxon>
        <taxon>Pseudomonadati</taxon>
        <taxon>Bacteroidota</taxon>
        <taxon>Saprospiria</taxon>
        <taxon>Saprospirales</taxon>
        <taxon>Saprospiraceae</taxon>
        <taxon>Saprospira</taxon>
    </lineage>
</organism>
<proteinExistence type="inferred from homology"/>
<protein>
    <submittedName>
        <fullName evidence="7">RNA polymerase sigma factor, sigma-70 family</fullName>
    </submittedName>
</protein>
<dbReference type="OrthoDB" id="1491902at2"/>
<keyword evidence="4" id="KW-0804">Transcription</keyword>
<dbReference type="InterPro" id="IPR013324">
    <property type="entry name" value="RNA_pol_sigma_r3/r4-like"/>
</dbReference>
<reference evidence="8" key="1">
    <citation type="journal article" date="2012" name="Stand. Genomic Sci.">
        <title>Permanent draft genome sequence of the gliding predator Saprospira grandis strain Sa g1 (= HR1).</title>
        <authorList>
            <person name="Mavromatis K."/>
            <person name="Chertkov O."/>
            <person name="Lapidus A."/>
            <person name="Nolan M."/>
            <person name="Lucas S."/>
            <person name="Tice H."/>
            <person name="Del Rio T.G."/>
            <person name="Cheng J.F."/>
            <person name="Han C."/>
            <person name="Tapia R."/>
            <person name="Bruce D."/>
            <person name="Goodwin L.A."/>
            <person name="Pitluck S."/>
            <person name="Huntemann M."/>
            <person name="Liolios K."/>
            <person name="Pagani I."/>
            <person name="Ivanova N."/>
            <person name="Mikhailova N."/>
            <person name="Pati A."/>
            <person name="Chen A."/>
            <person name="Palaniappan K."/>
            <person name="Land M."/>
            <person name="Brambilla E.M."/>
            <person name="Rohde M."/>
            <person name="Spring S."/>
            <person name="Goker M."/>
            <person name="Detter J.C."/>
            <person name="Bristow J."/>
            <person name="Eisen J.A."/>
            <person name="Markowitz V."/>
            <person name="Hugenholtz P."/>
            <person name="Kyrpides N.C."/>
            <person name="Klenk H.P."/>
            <person name="Woyke T."/>
        </authorList>
    </citation>
    <scope>NUCLEOTIDE SEQUENCE [LARGE SCALE GENOMIC DNA]</scope>
    <source>
        <strain evidence="8">DSM 2844</strain>
    </source>
</reference>
<dbReference type="InterPro" id="IPR014284">
    <property type="entry name" value="RNA_pol_sigma-70_dom"/>
</dbReference>
<dbReference type="InterPro" id="IPR036388">
    <property type="entry name" value="WH-like_DNA-bd_sf"/>
</dbReference>
<keyword evidence="3" id="KW-0731">Sigma factor</keyword>
<gene>
    <name evidence="7" type="ORF">SapgrDRAFT_2372</name>
</gene>
<dbReference type="RefSeq" id="WP_002659721.1">
    <property type="nucleotide sequence ID" value="NZ_JH719942.1"/>
</dbReference>
<dbReference type="Proteomes" id="UP000005113">
    <property type="component" value="Unassembled WGS sequence"/>
</dbReference>
<feature type="domain" description="RNA polymerase sigma factor 70 region 4 type 2" evidence="6">
    <location>
        <begin position="121"/>
        <end position="172"/>
    </location>
</feature>
<dbReference type="NCBIfam" id="TIGR02937">
    <property type="entry name" value="sigma70-ECF"/>
    <property type="match status" value="1"/>
</dbReference>